<dbReference type="EC" id="2.7.7.108" evidence="5"/>
<dbReference type="InterPro" id="IPR036597">
    <property type="entry name" value="Fido-like_dom_sf"/>
</dbReference>
<comment type="catalytic activity">
    <reaction evidence="6">
        <text>L-threonyl-[protein] + ATP = 3-O-(5'-adenylyl)-L-threonyl-[protein] + diphosphate</text>
        <dbReference type="Rhea" id="RHEA:54292"/>
        <dbReference type="Rhea" id="RHEA-COMP:11060"/>
        <dbReference type="Rhea" id="RHEA-COMP:13847"/>
        <dbReference type="ChEBI" id="CHEBI:30013"/>
        <dbReference type="ChEBI" id="CHEBI:30616"/>
        <dbReference type="ChEBI" id="CHEBI:33019"/>
        <dbReference type="ChEBI" id="CHEBI:138113"/>
        <dbReference type="EC" id="2.7.7.108"/>
    </reaction>
</comment>
<feature type="domain" description="Fido" evidence="8">
    <location>
        <begin position="15"/>
        <end position="150"/>
    </location>
</feature>
<reference evidence="9 10" key="1">
    <citation type="submission" date="2019-07" db="EMBL/GenBank/DDBJ databases">
        <title>Full genome sequence of Devosia sp. Gsoil 520.</title>
        <authorList>
            <person name="Im W.-T."/>
        </authorList>
    </citation>
    <scope>NUCLEOTIDE SEQUENCE [LARGE SCALE GENOMIC DNA]</scope>
    <source>
        <strain evidence="9 10">Gsoil 520</strain>
    </source>
</reference>
<dbReference type="Gene3D" id="1.10.3290.10">
    <property type="entry name" value="Fido-like domain"/>
    <property type="match status" value="1"/>
</dbReference>
<dbReference type="GO" id="GO:0051302">
    <property type="term" value="P:regulation of cell division"/>
    <property type="evidence" value="ECO:0007669"/>
    <property type="project" value="TreeGrafter"/>
</dbReference>
<accession>A0A5B8LYU8</accession>
<organism evidence="9 10">
    <name type="scientific">Devosia ginsengisoli</name>
    <dbReference type="NCBI Taxonomy" id="400770"/>
    <lineage>
        <taxon>Bacteria</taxon>
        <taxon>Pseudomonadati</taxon>
        <taxon>Pseudomonadota</taxon>
        <taxon>Alphaproteobacteria</taxon>
        <taxon>Hyphomicrobiales</taxon>
        <taxon>Devosiaceae</taxon>
        <taxon>Devosia</taxon>
    </lineage>
</organism>
<dbReference type="EMBL" id="CP042304">
    <property type="protein sequence ID" value="QDZ13236.1"/>
    <property type="molecule type" value="Genomic_DNA"/>
</dbReference>
<dbReference type="PANTHER" id="PTHR39560:SF1">
    <property type="entry name" value="PROTEIN ADENYLYLTRANSFERASE FIC-RELATED"/>
    <property type="match status" value="1"/>
</dbReference>
<name>A0A5B8LYU8_9HYPH</name>
<evidence type="ECO:0000256" key="5">
    <source>
        <dbReference type="ARBA" id="ARBA00034531"/>
    </source>
</evidence>
<dbReference type="GO" id="GO:0070733">
    <property type="term" value="F:AMPylase activity"/>
    <property type="evidence" value="ECO:0007669"/>
    <property type="project" value="UniProtKB-EC"/>
</dbReference>
<sequence>MYLSRAEEPLPTGDLGYEHYRRIHHHLFQDVYDWAGQRRSVRIGKGGNWFCYPEHLSREMHRAFSLVDPVLTSATAQNFAERAAILLAGINAGHPFREGNGRTQLAYLALLAATIGYGFNQDMLDPDRVISAMIASFSGELLPLTQLISDLIRNPG</sequence>
<dbReference type="Pfam" id="PF02661">
    <property type="entry name" value="Fic"/>
    <property type="match status" value="1"/>
</dbReference>
<evidence type="ECO:0000256" key="7">
    <source>
        <dbReference type="ARBA" id="ARBA00048696"/>
    </source>
</evidence>
<evidence type="ECO:0000313" key="10">
    <source>
        <dbReference type="Proteomes" id="UP000315364"/>
    </source>
</evidence>
<dbReference type="OrthoDB" id="9813719at2"/>
<keyword evidence="10" id="KW-1185">Reference proteome</keyword>
<dbReference type="PROSITE" id="PS51459">
    <property type="entry name" value="FIDO"/>
    <property type="match status" value="1"/>
</dbReference>
<dbReference type="GO" id="GO:0005524">
    <property type="term" value="F:ATP binding"/>
    <property type="evidence" value="ECO:0007669"/>
    <property type="project" value="UniProtKB-KW"/>
</dbReference>
<dbReference type="AlphaFoldDB" id="A0A5B8LYU8"/>
<evidence type="ECO:0000256" key="6">
    <source>
        <dbReference type="ARBA" id="ARBA00047939"/>
    </source>
</evidence>
<protein>
    <recommendedName>
        <fullName evidence="5">protein adenylyltransferase</fullName>
        <ecNumber evidence="5">2.7.7.108</ecNumber>
    </recommendedName>
</protein>
<evidence type="ECO:0000256" key="3">
    <source>
        <dbReference type="ARBA" id="ARBA00022741"/>
    </source>
</evidence>
<dbReference type="InterPro" id="IPR003812">
    <property type="entry name" value="Fido"/>
</dbReference>
<dbReference type="PANTHER" id="PTHR39560">
    <property type="entry name" value="PROTEIN ADENYLYLTRANSFERASE FIC-RELATED"/>
    <property type="match status" value="1"/>
</dbReference>
<evidence type="ECO:0000256" key="1">
    <source>
        <dbReference type="ARBA" id="ARBA00022679"/>
    </source>
</evidence>
<keyword evidence="4" id="KW-0067">ATP-binding</keyword>
<dbReference type="Proteomes" id="UP000315364">
    <property type="component" value="Chromosome"/>
</dbReference>
<keyword evidence="3" id="KW-0547">Nucleotide-binding</keyword>
<evidence type="ECO:0000313" key="9">
    <source>
        <dbReference type="EMBL" id="QDZ13236.1"/>
    </source>
</evidence>
<evidence type="ECO:0000256" key="2">
    <source>
        <dbReference type="ARBA" id="ARBA00022695"/>
    </source>
</evidence>
<keyword evidence="2" id="KW-0548">Nucleotidyltransferase</keyword>
<dbReference type="SUPFAM" id="SSF140931">
    <property type="entry name" value="Fic-like"/>
    <property type="match status" value="1"/>
</dbReference>
<proteinExistence type="predicted"/>
<comment type="catalytic activity">
    <reaction evidence="7">
        <text>L-tyrosyl-[protein] + ATP = O-(5'-adenylyl)-L-tyrosyl-[protein] + diphosphate</text>
        <dbReference type="Rhea" id="RHEA:54288"/>
        <dbReference type="Rhea" id="RHEA-COMP:10136"/>
        <dbReference type="Rhea" id="RHEA-COMP:13846"/>
        <dbReference type="ChEBI" id="CHEBI:30616"/>
        <dbReference type="ChEBI" id="CHEBI:33019"/>
        <dbReference type="ChEBI" id="CHEBI:46858"/>
        <dbReference type="ChEBI" id="CHEBI:83624"/>
        <dbReference type="EC" id="2.7.7.108"/>
    </reaction>
</comment>
<evidence type="ECO:0000259" key="8">
    <source>
        <dbReference type="PROSITE" id="PS51459"/>
    </source>
</evidence>
<dbReference type="KEGG" id="dea:FPZ08_08970"/>
<keyword evidence="1 9" id="KW-0808">Transferase</keyword>
<evidence type="ECO:0000256" key="4">
    <source>
        <dbReference type="ARBA" id="ARBA00022840"/>
    </source>
</evidence>
<gene>
    <name evidence="9" type="ORF">FPZ08_08970</name>
</gene>